<reference evidence="2 3" key="1">
    <citation type="journal article" date="2020" name="Cell">
        <title>Large-Scale Comparative Analyses of Tick Genomes Elucidate Their Genetic Diversity and Vector Capacities.</title>
        <authorList>
            <consortium name="Tick Genome and Microbiome Consortium (TIGMIC)"/>
            <person name="Jia N."/>
            <person name="Wang J."/>
            <person name="Shi W."/>
            <person name="Du L."/>
            <person name="Sun Y."/>
            <person name="Zhan W."/>
            <person name="Jiang J.F."/>
            <person name="Wang Q."/>
            <person name="Zhang B."/>
            <person name="Ji P."/>
            <person name="Bell-Sakyi L."/>
            <person name="Cui X.M."/>
            <person name="Yuan T.T."/>
            <person name="Jiang B.G."/>
            <person name="Yang W.F."/>
            <person name="Lam T.T."/>
            <person name="Chang Q.C."/>
            <person name="Ding S.J."/>
            <person name="Wang X.J."/>
            <person name="Zhu J.G."/>
            <person name="Ruan X.D."/>
            <person name="Zhao L."/>
            <person name="Wei J.T."/>
            <person name="Ye R.Z."/>
            <person name="Que T.C."/>
            <person name="Du C.H."/>
            <person name="Zhou Y.H."/>
            <person name="Cheng J.X."/>
            <person name="Dai P.F."/>
            <person name="Guo W.B."/>
            <person name="Han X.H."/>
            <person name="Huang E.J."/>
            <person name="Li L.F."/>
            <person name="Wei W."/>
            <person name="Gao Y.C."/>
            <person name="Liu J.Z."/>
            <person name="Shao H.Z."/>
            <person name="Wang X."/>
            <person name="Wang C.C."/>
            <person name="Yang T.C."/>
            <person name="Huo Q.B."/>
            <person name="Li W."/>
            <person name="Chen H.Y."/>
            <person name="Chen S.E."/>
            <person name="Zhou L.G."/>
            <person name="Ni X.B."/>
            <person name="Tian J.H."/>
            <person name="Sheng Y."/>
            <person name="Liu T."/>
            <person name="Pan Y.S."/>
            <person name="Xia L.Y."/>
            <person name="Li J."/>
            <person name="Zhao F."/>
            <person name="Cao W.C."/>
        </authorList>
    </citation>
    <scope>NUCLEOTIDE SEQUENCE [LARGE SCALE GENOMIC DNA]</scope>
    <source>
        <strain evidence="2">HaeL-2018</strain>
    </source>
</reference>
<dbReference type="Gene3D" id="1.20.1070.10">
    <property type="entry name" value="Rhodopsin 7-helix transmembrane proteins"/>
    <property type="match status" value="1"/>
</dbReference>
<keyword evidence="1" id="KW-1133">Transmembrane helix</keyword>
<protein>
    <recommendedName>
        <fullName evidence="4">G-protein coupled receptors family 1 profile domain-containing protein</fullName>
    </recommendedName>
</protein>
<keyword evidence="3" id="KW-1185">Reference proteome</keyword>
<sequence length="242" mass="26205">MGANCLLMGQVAARRRGWAQGLLFHQGLSAFLLLVTVSTVNLLTWVLSDGGPDSPQCLALALFLVWFASLTVQLGPTFLAGARAAHLCPVQPGPHYVLGLLWVGVNAFCVLLTAMHLRRLHRDLCRSKVEAARVASLVTAMMVSAPGDRTMQDYVERQERWGLRLRAFGLLLAAYLLFWGPLFVVTLVQPKAPLPHQVAMHVAFVHATVNPALLLVLDTDPRGSPLAAASPVLPPADQVMPL</sequence>
<dbReference type="Proteomes" id="UP000821853">
    <property type="component" value="Chromosome 9"/>
</dbReference>
<evidence type="ECO:0000313" key="2">
    <source>
        <dbReference type="EMBL" id="KAH9381514.1"/>
    </source>
</evidence>
<dbReference type="VEuPathDB" id="VectorBase:HLOH_050129"/>
<evidence type="ECO:0008006" key="4">
    <source>
        <dbReference type="Google" id="ProtNLM"/>
    </source>
</evidence>
<feature type="transmembrane region" description="Helical" evidence="1">
    <location>
        <begin position="96"/>
        <end position="117"/>
    </location>
</feature>
<evidence type="ECO:0000313" key="3">
    <source>
        <dbReference type="Proteomes" id="UP000821853"/>
    </source>
</evidence>
<feature type="transmembrane region" description="Helical" evidence="1">
    <location>
        <begin position="23"/>
        <end position="45"/>
    </location>
</feature>
<feature type="transmembrane region" description="Helical" evidence="1">
    <location>
        <begin position="167"/>
        <end position="186"/>
    </location>
</feature>
<organism evidence="2 3">
    <name type="scientific">Haemaphysalis longicornis</name>
    <name type="common">Bush tick</name>
    <dbReference type="NCBI Taxonomy" id="44386"/>
    <lineage>
        <taxon>Eukaryota</taxon>
        <taxon>Metazoa</taxon>
        <taxon>Ecdysozoa</taxon>
        <taxon>Arthropoda</taxon>
        <taxon>Chelicerata</taxon>
        <taxon>Arachnida</taxon>
        <taxon>Acari</taxon>
        <taxon>Parasitiformes</taxon>
        <taxon>Ixodida</taxon>
        <taxon>Ixodoidea</taxon>
        <taxon>Ixodidae</taxon>
        <taxon>Haemaphysalinae</taxon>
        <taxon>Haemaphysalis</taxon>
    </lineage>
</organism>
<dbReference type="EMBL" id="JABSTR010000011">
    <property type="protein sequence ID" value="KAH9381514.1"/>
    <property type="molecule type" value="Genomic_DNA"/>
</dbReference>
<feature type="transmembrane region" description="Helical" evidence="1">
    <location>
        <begin position="57"/>
        <end position="76"/>
    </location>
</feature>
<comment type="caution">
    <text evidence="2">The sequence shown here is derived from an EMBL/GenBank/DDBJ whole genome shotgun (WGS) entry which is preliminary data.</text>
</comment>
<dbReference type="AlphaFoldDB" id="A0A9J6H1B9"/>
<gene>
    <name evidence="2" type="ORF">HPB48_005511</name>
</gene>
<proteinExistence type="predicted"/>
<evidence type="ECO:0000256" key="1">
    <source>
        <dbReference type="SAM" id="Phobius"/>
    </source>
</evidence>
<name>A0A9J6H1B9_HAELO</name>
<keyword evidence="1" id="KW-0812">Transmembrane</keyword>
<accession>A0A9J6H1B9</accession>
<dbReference type="OrthoDB" id="10037292at2759"/>
<keyword evidence="1" id="KW-0472">Membrane</keyword>